<reference evidence="1 2" key="1">
    <citation type="submission" date="2018-06" db="EMBL/GenBank/DDBJ databases">
        <title>Genomic Encyclopedia of Archaeal and Bacterial Type Strains, Phase II (KMG-II): from individual species to whole genera.</title>
        <authorList>
            <person name="Goeker M."/>
        </authorList>
    </citation>
    <scope>NUCLEOTIDE SEQUENCE [LARGE SCALE GENOMIC DNA]</scope>
    <source>
        <strain evidence="1 2">DSM 13087</strain>
    </source>
</reference>
<keyword evidence="2" id="KW-1185">Reference proteome</keyword>
<dbReference type="EMBL" id="QKZQ01000003">
    <property type="protein sequence ID" value="PZX46625.1"/>
    <property type="molecule type" value="Genomic_DNA"/>
</dbReference>
<evidence type="ECO:0000313" key="1">
    <source>
        <dbReference type="EMBL" id="PZX46625.1"/>
    </source>
</evidence>
<dbReference type="RefSeq" id="WP_071470797.1">
    <property type="nucleotide sequence ID" value="NZ_MEHT01000045.1"/>
</dbReference>
<dbReference type="STRING" id="121821.GCA_001870675_03021"/>
<dbReference type="Proteomes" id="UP000249364">
    <property type="component" value="Unassembled WGS sequence"/>
</dbReference>
<comment type="caution">
    <text evidence="1">The sequence shown here is derived from an EMBL/GenBank/DDBJ whole genome shotgun (WGS) entry which is preliminary data.</text>
</comment>
<protein>
    <submittedName>
        <fullName evidence="1">Uncharacterized protein</fullName>
    </submittedName>
</protein>
<gene>
    <name evidence="1" type="ORF">LY56_00828</name>
</gene>
<proteinExistence type="predicted"/>
<evidence type="ECO:0000313" key="2">
    <source>
        <dbReference type="Proteomes" id="UP000249364"/>
    </source>
</evidence>
<organism evidence="1 2">
    <name type="scientific">Roseinatronobacter thiooxidans</name>
    <dbReference type="NCBI Taxonomy" id="121821"/>
    <lineage>
        <taxon>Bacteria</taxon>
        <taxon>Pseudomonadati</taxon>
        <taxon>Pseudomonadota</taxon>
        <taxon>Alphaproteobacteria</taxon>
        <taxon>Rhodobacterales</taxon>
        <taxon>Paracoccaceae</taxon>
        <taxon>Roseinatronobacter</taxon>
    </lineage>
</organism>
<dbReference type="OrthoDB" id="7859107at2"/>
<accession>A0A2W7R7Q6</accession>
<name>A0A2W7R7Q6_9RHOB</name>
<sequence>MILVLGLLIVFALILVMQPWKRRDCRWRQDARKLADGRVLFTCAACGAETALPKGRAPRHCLAGET</sequence>
<dbReference type="AlphaFoldDB" id="A0A2W7R7Q6"/>